<reference evidence="3" key="3">
    <citation type="submission" date="2021-06" db="EMBL/GenBank/DDBJ databases">
        <title>Genomic Description and Analysis of Intracellular Bacteria, Candidatus Berkiella cookevillensis and Candidatus Berkiella aquae.</title>
        <authorList>
            <person name="Kidane D.T."/>
            <person name="Mehari Y.T."/>
            <person name="Rice F.C."/>
            <person name="Arivett B.A."/>
            <person name="Farone A.L."/>
            <person name="Berk S.G."/>
            <person name="Farone M.B."/>
        </authorList>
    </citation>
    <scope>NUCLEOTIDE SEQUENCE</scope>
    <source>
        <strain evidence="3">HT99</strain>
    </source>
</reference>
<feature type="domain" description="Helicase ATP-binding" evidence="1">
    <location>
        <begin position="866"/>
        <end position="1046"/>
    </location>
</feature>
<dbReference type="STRING" id="295108.HT99x_00050"/>
<name>A0A0Q9YXN7_9GAMM</name>
<dbReference type="GO" id="GO:0004386">
    <property type="term" value="F:helicase activity"/>
    <property type="evidence" value="ECO:0007669"/>
    <property type="project" value="UniProtKB-KW"/>
</dbReference>
<dbReference type="EMBL" id="LKAJ02000001">
    <property type="protein sequence ID" value="MCS5712121.1"/>
    <property type="molecule type" value="Genomic_DNA"/>
</dbReference>
<comment type="caution">
    <text evidence="2">The sequence shown here is derived from an EMBL/GenBank/DDBJ whole genome shotgun (WGS) entry which is preliminary data.</text>
</comment>
<keyword evidence="3" id="KW-0547">Nucleotide-binding</keyword>
<dbReference type="InterPro" id="IPR036770">
    <property type="entry name" value="Ankyrin_rpt-contain_sf"/>
</dbReference>
<evidence type="ECO:0000259" key="1">
    <source>
        <dbReference type="PROSITE" id="PS51192"/>
    </source>
</evidence>
<dbReference type="PANTHER" id="PTHR47396:SF1">
    <property type="entry name" value="ATP-DEPENDENT HELICASE IRC3-RELATED"/>
    <property type="match status" value="1"/>
</dbReference>
<accession>A0A0Q9YXN7</accession>
<organism evidence="2">
    <name type="scientific">Candidatus Berkiella aquae</name>
    <dbReference type="NCBI Taxonomy" id="295108"/>
    <lineage>
        <taxon>Bacteria</taxon>
        <taxon>Pseudomonadati</taxon>
        <taxon>Pseudomonadota</taxon>
        <taxon>Gammaproteobacteria</taxon>
        <taxon>Candidatus Berkiellales</taxon>
        <taxon>Candidatus Berkiellaceae</taxon>
        <taxon>Candidatus Berkiella</taxon>
    </lineage>
</organism>
<dbReference type="Pfam" id="PF00271">
    <property type="entry name" value="Helicase_C"/>
    <property type="match status" value="1"/>
</dbReference>
<keyword evidence="3" id="KW-0378">Hydrolase</keyword>
<evidence type="ECO:0000313" key="3">
    <source>
        <dbReference type="EMBL" id="MCS5712121.1"/>
    </source>
</evidence>
<dbReference type="PROSITE" id="PS51192">
    <property type="entry name" value="HELICASE_ATP_BIND_1"/>
    <property type="match status" value="1"/>
</dbReference>
<dbReference type="SMART" id="SM00490">
    <property type="entry name" value="HELICc"/>
    <property type="match status" value="1"/>
</dbReference>
<dbReference type="InterPro" id="IPR050742">
    <property type="entry name" value="Helicase_Restrict-Modif_Enz"/>
</dbReference>
<evidence type="ECO:0000313" key="2">
    <source>
        <dbReference type="EMBL" id="KRG22514.1"/>
    </source>
</evidence>
<dbReference type="SMART" id="SM00487">
    <property type="entry name" value="DEXDc"/>
    <property type="match status" value="1"/>
</dbReference>
<dbReference type="PANTHER" id="PTHR47396">
    <property type="entry name" value="TYPE I RESTRICTION ENZYME ECOKI R PROTEIN"/>
    <property type="match status" value="1"/>
</dbReference>
<keyword evidence="3" id="KW-0347">Helicase</keyword>
<dbReference type="OrthoDB" id="5631452at2"/>
<evidence type="ECO:0000313" key="4">
    <source>
        <dbReference type="Proteomes" id="UP000051497"/>
    </source>
</evidence>
<proteinExistence type="predicted"/>
<protein>
    <submittedName>
        <fullName evidence="3">DEAD/DEAH box helicase family protein</fullName>
    </submittedName>
    <submittedName>
        <fullName evidence="2">Type III restriction enzyme, res subunit</fullName>
    </submittedName>
</protein>
<dbReference type="GO" id="GO:0003677">
    <property type="term" value="F:DNA binding"/>
    <property type="evidence" value="ECO:0007669"/>
    <property type="project" value="InterPro"/>
</dbReference>
<dbReference type="Pfam" id="PF04851">
    <property type="entry name" value="ResIII"/>
    <property type="match status" value="1"/>
</dbReference>
<dbReference type="InterPro" id="IPR014001">
    <property type="entry name" value="Helicase_ATP-bd"/>
</dbReference>
<dbReference type="SUPFAM" id="SSF48403">
    <property type="entry name" value="Ankyrin repeat"/>
    <property type="match status" value="1"/>
</dbReference>
<dbReference type="Gene3D" id="1.25.40.20">
    <property type="entry name" value="Ankyrin repeat-containing domain"/>
    <property type="match status" value="1"/>
</dbReference>
<dbReference type="EMBL" id="LKAJ01000001">
    <property type="protein sequence ID" value="KRG22514.1"/>
    <property type="molecule type" value="Genomic_DNA"/>
</dbReference>
<keyword evidence="3" id="KW-0067">ATP-binding</keyword>
<dbReference type="InterPro" id="IPR001650">
    <property type="entry name" value="Helicase_C-like"/>
</dbReference>
<dbReference type="SUPFAM" id="SSF52540">
    <property type="entry name" value="P-loop containing nucleoside triphosphate hydrolases"/>
    <property type="match status" value="1"/>
</dbReference>
<gene>
    <name evidence="2" type="ORF">HT99x_00050</name>
    <name evidence="3" type="ORF">HT99x_011820</name>
</gene>
<dbReference type="Proteomes" id="UP000051497">
    <property type="component" value="Unassembled WGS sequence"/>
</dbReference>
<dbReference type="GO" id="GO:0016787">
    <property type="term" value="F:hydrolase activity"/>
    <property type="evidence" value="ECO:0007669"/>
    <property type="project" value="InterPro"/>
</dbReference>
<reference evidence="3" key="2">
    <citation type="journal article" date="2016" name="Genome Announc.">
        <title>Draft Genome Sequences of Two Novel Amoeba-Resistant Intranuclear Bacteria, 'Candidatus Berkiella cookevillensis' and 'Candidatus Berkiella aquae'.</title>
        <authorList>
            <person name="Mehari Y.T."/>
            <person name="Arivett B.A."/>
            <person name="Farone A.L."/>
            <person name="Gunderson J.H."/>
            <person name="Farone M.B."/>
        </authorList>
    </citation>
    <scope>NUCLEOTIDE SEQUENCE</scope>
    <source>
        <strain evidence="3">HT99</strain>
    </source>
</reference>
<dbReference type="InterPro" id="IPR006935">
    <property type="entry name" value="Helicase/UvrB_N"/>
</dbReference>
<reference evidence="2" key="1">
    <citation type="submission" date="2015-09" db="EMBL/GenBank/DDBJ databases">
        <title>Draft Genome Sequences of Two Novel Amoeba-resistant Intranuclear Bacteria, Candidatus Berkiella cookevillensis and Candidatus Berkiella aquae.</title>
        <authorList>
            <person name="Mehari Y.T."/>
            <person name="Arivett B.A."/>
            <person name="Farone A.L."/>
            <person name="Gunderson J.H."/>
            <person name="Farone M.B."/>
        </authorList>
    </citation>
    <scope>NUCLEOTIDE SEQUENCE [LARGE SCALE GENOMIC DNA]</scope>
    <source>
        <strain evidence="2">HT99</strain>
    </source>
</reference>
<dbReference type="Gene3D" id="3.40.50.300">
    <property type="entry name" value="P-loop containing nucleotide triphosphate hydrolases"/>
    <property type="match status" value="2"/>
</dbReference>
<dbReference type="InterPro" id="IPR027417">
    <property type="entry name" value="P-loop_NTPase"/>
</dbReference>
<keyword evidence="4" id="KW-1185">Reference proteome</keyword>
<dbReference type="PATRIC" id="fig|1590043.3.peg.50"/>
<dbReference type="GO" id="GO:0005524">
    <property type="term" value="F:ATP binding"/>
    <property type="evidence" value="ECO:0007669"/>
    <property type="project" value="InterPro"/>
</dbReference>
<dbReference type="GO" id="GO:0005829">
    <property type="term" value="C:cytosol"/>
    <property type="evidence" value="ECO:0007669"/>
    <property type="project" value="TreeGrafter"/>
</dbReference>
<sequence length="1347" mass="153803">MLGLSTSHDVIDEIFNCLQPNRFQTTQELNHFIERLKHSIVRDNKIVDSVLKSDLLHKILGNPYILRNEKNAVDPHQVSFALWKIVFPLLNNEMIHEVLKKTNTKGITLIHLAWMNDFEDIYQALWNVVKNNSELHLWNLTQITSDRRTLLGCMLEKHNFEIFIEQFIFLKNFGNEALFRKILTNLTISGFSLLDMAIKKESIQVTEMLLMELRNDRDIFKKMLSNYTNGSFLPLNSAIRTKNISILKVLLTALEQDEESLALNLNNTAKNGYTILLQALEANDHNISKLIIESLMRNAKALDLNLKSCALDMFTPLNSAFSSENIENVKLVSDILVKNKSALDYNLTFRNSAGFCFLDIAISTEDINLVFSAIKLLMQNTTAFKANLLNMTRSHYTIIDHVVSCRNKNILRLILAAINHVFKDDAVEELRDLMIIKKIYLKEYYYDEVKQLIDEALRGNFPLLSEFELYVELTPVAGINPKYLAFDGHSDTPELDVNHVKNKACRHELGTLTTARQMFSQFVLPIQTPCLEAEFYTNHTALTPDDMVTFVCAGRKEKALLPKPQDGRCVMVCTTDEFEGLAQSQLDLSHIDVLVLNKIVTAFGESSSLNLITNRRLGIFLAAQYWKLNHFMMMDDNIKRVEFNSSNALDENSWDNIYQTLKDLLYAEPCISMTRHFSLPPKEGQLGSKLFMINMRKVNQLFKTQADLTLLFPQPKQAHFWGEDYYFQLVLHYALKGKNQGYRIISKDIATLIRAGKHKHAFALGRGERRYAQPFDVPIMDSLGQEQSQWLKEAIACLNKIIDKNKINYLKHQNKRIEQASTSGSITELSIPVEYKPHFVSELKESIQGVNNRHLRFYQRRALLSIIEPNIPSHACIWMATGSGKSRVQSALACLGYLHLKQGENIVIVTKNITLVSQLYQELYNSRLPYSDELEAKKIPDDAIIPVSCNHTKVEEIINASSYQDSRKIIIFCINSFENLIKADPHFLGSIKLLMLDEYHSYRKQVLSLDKQFISYQDKLLLGFTATPPNKNPLEVIYRYSLKQAINQSIIASVVPVCIDGMDVMSSDFTRFIDTFYHPGYDGKTTLASMKGIIFLKDTTQCNQLNTILNGSGIPSFAIHSDNPQYKEELEQFKREDYGVIVVCKMCTLGFNSADIGYVIVGTSPDRIMLEQMMGRAVRRNNDKIGLIISLDKIVYNQIIELLQGANLQLPISPDYLCQDQVENTLPILTKLMWSKSLSKVHHRPAPTVERVYQLLQSLSPESEADEKRSERKARRDHDISLDEIAVANEAQALKGVKGEMLFWSALPYINAYAKSKQSANDSKRTRGILMAQMKECSFKKAPIKCD</sequence>
<dbReference type="RefSeq" id="WP_075064719.1">
    <property type="nucleotide sequence ID" value="NZ_LKAJ02000001.1"/>
</dbReference>